<dbReference type="Gene3D" id="1.25.40.20">
    <property type="entry name" value="Ankyrin repeat-containing domain"/>
    <property type="match status" value="1"/>
</dbReference>
<feature type="region of interest" description="Disordered" evidence="3">
    <location>
        <begin position="310"/>
        <end position="352"/>
    </location>
</feature>
<dbReference type="InterPro" id="IPR036770">
    <property type="entry name" value="Ankyrin_rpt-contain_sf"/>
</dbReference>
<dbReference type="GO" id="GO:0005524">
    <property type="term" value="F:ATP binding"/>
    <property type="evidence" value="ECO:0007669"/>
    <property type="project" value="InterPro"/>
</dbReference>
<dbReference type="SMART" id="SM00248">
    <property type="entry name" value="ANK"/>
    <property type="match status" value="2"/>
</dbReference>
<dbReference type="InterPro" id="IPR002110">
    <property type="entry name" value="Ankyrin_rpt"/>
</dbReference>
<organism evidence="5 6">
    <name type="scientific">Physocladia obscura</name>
    <dbReference type="NCBI Taxonomy" id="109957"/>
    <lineage>
        <taxon>Eukaryota</taxon>
        <taxon>Fungi</taxon>
        <taxon>Fungi incertae sedis</taxon>
        <taxon>Chytridiomycota</taxon>
        <taxon>Chytridiomycota incertae sedis</taxon>
        <taxon>Chytridiomycetes</taxon>
        <taxon>Chytridiales</taxon>
        <taxon>Chytriomycetaceae</taxon>
        <taxon>Physocladia</taxon>
    </lineage>
</organism>
<dbReference type="Pfam" id="PF07714">
    <property type="entry name" value="PK_Tyr_Ser-Thr"/>
    <property type="match status" value="1"/>
</dbReference>
<protein>
    <recommendedName>
        <fullName evidence="4">Protein kinase domain-containing protein</fullName>
    </recommendedName>
</protein>
<comment type="caution">
    <text evidence="5">The sequence shown here is derived from an EMBL/GenBank/DDBJ whole genome shotgun (WGS) entry which is preliminary data.</text>
</comment>
<evidence type="ECO:0000313" key="5">
    <source>
        <dbReference type="EMBL" id="KAJ3109467.1"/>
    </source>
</evidence>
<dbReference type="Pfam" id="PF12796">
    <property type="entry name" value="Ank_2"/>
    <property type="match status" value="1"/>
</dbReference>
<gene>
    <name evidence="5" type="ORF">HK100_003295</name>
</gene>
<keyword evidence="6" id="KW-1185">Reference proteome</keyword>
<dbReference type="SUPFAM" id="SSF48403">
    <property type="entry name" value="Ankyrin repeat"/>
    <property type="match status" value="1"/>
</dbReference>
<comment type="similarity">
    <text evidence="1">Belongs to the protein kinase superfamily. TKL Ser/Thr protein kinase family.</text>
</comment>
<dbReference type="SUPFAM" id="SSF56112">
    <property type="entry name" value="Protein kinase-like (PK-like)"/>
    <property type="match status" value="1"/>
</dbReference>
<feature type="domain" description="Protein kinase" evidence="4">
    <location>
        <begin position="476"/>
        <end position="758"/>
    </location>
</feature>
<feature type="region of interest" description="Disordered" evidence="3">
    <location>
        <begin position="134"/>
        <end position="153"/>
    </location>
</feature>
<dbReference type="InterPro" id="IPR011009">
    <property type="entry name" value="Kinase-like_dom_sf"/>
</dbReference>
<feature type="region of interest" description="Disordered" evidence="3">
    <location>
        <begin position="176"/>
        <end position="196"/>
    </location>
</feature>
<dbReference type="PROSITE" id="PS50297">
    <property type="entry name" value="ANK_REP_REGION"/>
    <property type="match status" value="1"/>
</dbReference>
<reference evidence="5" key="1">
    <citation type="submission" date="2020-05" db="EMBL/GenBank/DDBJ databases">
        <title>Phylogenomic resolution of chytrid fungi.</title>
        <authorList>
            <person name="Stajich J.E."/>
            <person name="Amses K."/>
            <person name="Simmons R."/>
            <person name="Seto K."/>
            <person name="Myers J."/>
            <person name="Bonds A."/>
            <person name="Quandt C.A."/>
            <person name="Barry K."/>
            <person name="Liu P."/>
            <person name="Grigoriev I."/>
            <person name="Longcore J.E."/>
            <person name="James T.Y."/>
        </authorList>
    </citation>
    <scope>NUCLEOTIDE SEQUENCE</scope>
    <source>
        <strain evidence="5">JEL0513</strain>
    </source>
</reference>
<evidence type="ECO:0000256" key="2">
    <source>
        <dbReference type="PROSITE-ProRule" id="PRU00023"/>
    </source>
</evidence>
<feature type="compositionally biased region" description="Low complexity" evidence="3">
    <location>
        <begin position="315"/>
        <end position="330"/>
    </location>
</feature>
<dbReference type="AlphaFoldDB" id="A0AAD5SU52"/>
<evidence type="ECO:0000313" key="6">
    <source>
        <dbReference type="Proteomes" id="UP001211907"/>
    </source>
</evidence>
<evidence type="ECO:0000259" key="4">
    <source>
        <dbReference type="PROSITE" id="PS50011"/>
    </source>
</evidence>
<dbReference type="InterPro" id="IPR001245">
    <property type="entry name" value="Ser-Thr/Tyr_kinase_cat_dom"/>
</dbReference>
<feature type="repeat" description="ANK" evidence="2">
    <location>
        <begin position="1089"/>
        <end position="1125"/>
    </location>
</feature>
<keyword evidence="2" id="KW-0040">ANK repeat</keyword>
<dbReference type="InterPro" id="IPR000719">
    <property type="entry name" value="Prot_kinase_dom"/>
</dbReference>
<dbReference type="InterPro" id="IPR051681">
    <property type="entry name" value="Ser/Thr_Kinases-Pseudokinases"/>
</dbReference>
<evidence type="ECO:0000256" key="1">
    <source>
        <dbReference type="ARBA" id="ARBA00005843"/>
    </source>
</evidence>
<dbReference type="PROSITE" id="PS50088">
    <property type="entry name" value="ANK_REPEAT"/>
    <property type="match status" value="1"/>
</dbReference>
<feature type="compositionally biased region" description="Acidic residues" evidence="3">
    <location>
        <begin position="333"/>
        <end position="352"/>
    </location>
</feature>
<dbReference type="EMBL" id="JADGJH010001810">
    <property type="protein sequence ID" value="KAJ3109467.1"/>
    <property type="molecule type" value="Genomic_DNA"/>
</dbReference>
<accession>A0AAD5SU52</accession>
<dbReference type="GO" id="GO:0004674">
    <property type="term" value="F:protein serine/threonine kinase activity"/>
    <property type="evidence" value="ECO:0007669"/>
    <property type="project" value="TreeGrafter"/>
</dbReference>
<dbReference type="PANTHER" id="PTHR44329">
    <property type="entry name" value="SERINE/THREONINE-PROTEIN KINASE TNNI3K-RELATED"/>
    <property type="match status" value="1"/>
</dbReference>
<name>A0AAD5SU52_9FUNG</name>
<evidence type="ECO:0000256" key="3">
    <source>
        <dbReference type="SAM" id="MobiDB-lite"/>
    </source>
</evidence>
<proteinExistence type="inferred from homology"/>
<dbReference type="Proteomes" id="UP001211907">
    <property type="component" value="Unassembled WGS sequence"/>
</dbReference>
<dbReference type="Gene3D" id="1.10.510.10">
    <property type="entry name" value="Transferase(Phosphotransferase) domain 1"/>
    <property type="match status" value="1"/>
</dbReference>
<sequence length="1185" mass="129515">MVIDHSSLNSDVLVNPGPGMAPVFRISSTIITLAEAMEHDRNRLRRMALRVQYLALVYNTIAHANAPAGWVPPVSVYESRSAETMSHFLSRDKEDKPDLLLRRPSTLSLALNLVGGGSVLGGNSANTTNTAVNTINNEVDSPPPSPADSSAGRPISRAWRAVSRLSLRALNTNASVPSLASPSASSAFSPSRPSSSDVNINPGCITLKNSKPPPDRLSCEMLILLLERIKGFFKNTNTNDLLRICGSRRRFELRVRSFQALVKTWTEETGDGITNPETHDIDDVTDLVADTEALKKILADLIKKATGDRTYLNRSPSSSGTPKSHSSDGSTYFDEDDDNIGDSEDDSTDDDSADLSILTHVHIPPGQEGAAREFAERRFRELDTLVRESTGLQAVFGNNSSAAAISLTAIPEQDESQDETTDEITSAYISSSSDSQHYSIDMPLEVKWLGLLVKALSAYEPLDLKADSSCVIISPYDLDEDGDGAPLGPVGIAESVLGNLIVRLSEYGGVFDEKRVVIKRFCSGRKMQPNLRNLLNEKSKTWLSTSNNLRVLSIIGTCFSAIPQIIVTPYMKNGNILFYSKLHPGYSLRLLYETASTMSVLHGMGILHGGLRASNVLVDDGGKAVVADFGLWDYRVEAAANGVFRNGWRRWNAPEVLRGGKFRPHSDVYSFAMTMYEILTGEIPFHNTLKDPDDPDSGFDPDNEESDIARLVLFDSIRPNKPSHCPDKFWTLIESCWAQDSVHRPTFSSVEFQLESLLKLQSAFRRQSQIKSRAEAFIVEVPLDDLITSVMSAGGVKPSSPLFVAENDFERNVARTSTNSTISVNLTFNLDSNIMLSTIPILPLGIDLPPAKEEKDNKNDDDLLNEYDPVYNSEFDKSVLAFWDVLMNSAEPITPATTIPWSDFVKYLRTQYPTLVGSIPSLKVSFDPTNSGVATFANFKKYLISQVPESAVSYTDSLFKFEAVFGQFCAAVDAERNPQSMGPIDLHKIEDMVVSVTGGFAMMSAATASSSTSSSADGVENDGNSSAFICSIVAVPNGAGIDILKMLVDPRIQILGNENDQKDSADYQQQRRQRTFAEIANAPTTVDSKGMMPLHIAAKLGGGMGPAQMVRLLLENGCDLAIRTKKGRWTALHIAAWNGSLTIVTVVVEWMRENKEAGLVKAVDEEGWTCLMHAARHVFAGFADS</sequence>
<dbReference type="PROSITE" id="PS50011">
    <property type="entry name" value="PROTEIN_KINASE_DOM"/>
    <property type="match status" value="1"/>
</dbReference>